<comment type="caution">
    <text evidence="2">The sequence shown here is derived from an EMBL/GenBank/DDBJ whole genome shotgun (WGS) entry which is preliminary data.</text>
</comment>
<feature type="compositionally biased region" description="Basic and acidic residues" evidence="1">
    <location>
        <begin position="67"/>
        <end position="113"/>
    </location>
</feature>
<feature type="compositionally biased region" description="Basic residues" evidence="1">
    <location>
        <begin position="262"/>
        <end position="272"/>
    </location>
</feature>
<feature type="compositionally biased region" description="Low complexity" evidence="1">
    <location>
        <begin position="334"/>
        <end position="349"/>
    </location>
</feature>
<feature type="compositionally biased region" description="Basic residues" evidence="1">
    <location>
        <begin position="116"/>
        <end position="128"/>
    </location>
</feature>
<accession>A0ABR1G1V0</accession>
<evidence type="ECO:0000313" key="3">
    <source>
        <dbReference type="Proteomes" id="UP001363151"/>
    </source>
</evidence>
<gene>
    <name evidence="2" type="ORF">SO694_00013029</name>
</gene>
<evidence type="ECO:0000256" key="1">
    <source>
        <dbReference type="SAM" id="MobiDB-lite"/>
    </source>
</evidence>
<feature type="compositionally biased region" description="Basic residues" evidence="1">
    <location>
        <begin position="306"/>
        <end position="326"/>
    </location>
</feature>
<reference evidence="2 3" key="1">
    <citation type="submission" date="2024-03" db="EMBL/GenBank/DDBJ databases">
        <title>Aureococcus anophagefferens CCMP1851 and Kratosvirus quantuckense: Draft genome of a second virus-susceptible host strain in the model system.</title>
        <authorList>
            <person name="Chase E."/>
            <person name="Truchon A.R."/>
            <person name="Schepens W."/>
            <person name="Wilhelm S.W."/>
        </authorList>
    </citation>
    <scope>NUCLEOTIDE SEQUENCE [LARGE SCALE GENOMIC DNA]</scope>
    <source>
        <strain evidence="2 3">CCMP1851</strain>
    </source>
</reference>
<organism evidence="2 3">
    <name type="scientific">Aureococcus anophagefferens</name>
    <name type="common">Harmful bloom alga</name>
    <dbReference type="NCBI Taxonomy" id="44056"/>
    <lineage>
        <taxon>Eukaryota</taxon>
        <taxon>Sar</taxon>
        <taxon>Stramenopiles</taxon>
        <taxon>Ochrophyta</taxon>
        <taxon>Pelagophyceae</taxon>
        <taxon>Pelagomonadales</taxon>
        <taxon>Pelagomonadaceae</taxon>
        <taxon>Aureococcus</taxon>
    </lineage>
</organism>
<feature type="compositionally biased region" description="Basic and acidic residues" evidence="1">
    <location>
        <begin position="290"/>
        <end position="305"/>
    </location>
</feature>
<protein>
    <submittedName>
        <fullName evidence="2">Uncharacterized protein</fullName>
    </submittedName>
</protein>
<dbReference type="EMBL" id="JBBJCI010000146">
    <property type="protein sequence ID" value="KAK7242167.1"/>
    <property type="molecule type" value="Genomic_DNA"/>
</dbReference>
<feature type="region of interest" description="Disordered" evidence="1">
    <location>
        <begin position="457"/>
        <end position="477"/>
    </location>
</feature>
<feature type="compositionally biased region" description="Basic and acidic residues" evidence="1">
    <location>
        <begin position="42"/>
        <end position="55"/>
    </location>
</feature>
<dbReference type="Proteomes" id="UP001363151">
    <property type="component" value="Unassembled WGS sequence"/>
</dbReference>
<feature type="region of interest" description="Disordered" evidence="1">
    <location>
        <begin position="17"/>
        <end position="359"/>
    </location>
</feature>
<feature type="compositionally biased region" description="Low complexity" evidence="1">
    <location>
        <begin position="242"/>
        <end position="261"/>
    </location>
</feature>
<name>A0ABR1G1V0_AURAN</name>
<sequence length="489" mass="54195">MPVRALRGEGRVVAGATFERERLASPQLRGRAGEPAAPREAPAPRDRRRLERDLDLPEDCFIRRAASPRDEERRATSPRDETRRAASPRNGERRATSPRDEERRATPPRDPSPKKSSPKKSSPKKSPRRAPSPSPSPRRDGEATLESGDDGAEAWSGSSEDPDRAAALARPRLDERAARASRRRRRAEGGRERDREERREERREARRRQKREDARRRRHDDAYRDDKERRRRRRDARAPLQGATATTAAAATTTARATRPGPARRRSPRPRRPSAGASARRRPRAPRTSAGDDGRAPRAPREPPPPRRRGPARRAASRRPAARRRGPWTSSAPRTTPALLARGRATTRADGPRRSTPATCAVDGGRLVLRSGAAKWRAAVPLASIAEVDWDARHGPRPASRSPRRAARAAYYFKIPTPDHHDVVADIVATIEERQPESGGGDQSNPLQVTPDFRLPAGVRARPAPTDRAPRLPGVAHPPRGLAGAWGVF</sequence>
<feature type="compositionally biased region" description="Low complexity" evidence="1">
    <location>
        <begin position="28"/>
        <end position="40"/>
    </location>
</feature>
<evidence type="ECO:0000313" key="2">
    <source>
        <dbReference type="EMBL" id="KAK7242167.1"/>
    </source>
</evidence>
<feature type="compositionally biased region" description="Basic and acidic residues" evidence="1">
    <location>
        <begin position="187"/>
        <end position="228"/>
    </location>
</feature>
<feature type="compositionally biased region" description="Low complexity" evidence="1">
    <location>
        <begin position="460"/>
        <end position="473"/>
    </location>
</feature>
<proteinExistence type="predicted"/>
<keyword evidence="3" id="KW-1185">Reference proteome</keyword>